<reference evidence="2 3" key="1">
    <citation type="submission" date="2019-03" db="EMBL/GenBank/DDBJ databases">
        <title>Genomic Encyclopedia of Archaeal and Bacterial Type Strains, Phase II (KMG-II): from individual species to whole genera.</title>
        <authorList>
            <person name="Goeker M."/>
        </authorList>
    </citation>
    <scope>NUCLEOTIDE SEQUENCE [LARGE SCALE GENOMIC DNA]</scope>
    <source>
        <strain evidence="2 3">RL-C</strain>
    </source>
</reference>
<dbReference type="SUPFAM" id="SSF111369">
    <property type="entry name" value="HlyD-like secretion proteins"/>
    <property type="match status" value="1"/>
</dbReference>
<accession>A0A4V2RP65</accession>
<dbReference type="Gene3D" id="2.40.50.100">
    <property type="match status" value="1"/>
</dbReference>
<dbReference type="Gene3D" id="1.10.287.470">
    <property type="entry name" value="Helix hairpin bin"/>
    <property type="match status" value="1"/>
</dbReference>
<dbReference type="NCBIfam" id="TIGR01730">
    <property type="entry name" value="RND_mfp"/>
    <property type="match status" value="1"/>
</dbReference>
<proteinExistence type="inferred from homology"/>
<comment type="caution">
    <text evidence="2">The sequence shown here is derived from an EMBL/GenBank/DDBJ whole genome shotgun (WGS) entry which is preliminary data.</text>
</comment>
<dbReference type="PANTHER" id="PTHR30469">
    <property type="entry name" value="MULTIDRUG RESISTANCE PROTEIN MDTA"/>
    <property type="match status" value="1"/>
</dbReference>
<dbReference type="Proteomes" id="UP000294830">
    <property type="component" value="Unassembled WGS sequence"/>
</dbReference>
<name>A0A4V2RP65_9BACT</name>
<dbReference type="Gene3D" id="2.40.420.20">
    <property type="match status" value="1"/>
</dbReference>
<comment type="similarity">
    <text evidence="1">Belongs to the membrane fusion protein (MFP) (TC 8.A.1) family.</text>
</comment>
<organism evidence="2 3">
    <name type="scientific">Acetobacteroides hydrogenigenes</name>
    <dbReference type="NCBI Taxonomy" id="979970"/>
    <lineage>
        <taxon>Bacteria</taxon>
        <taxon>Pseudomonadati</taxon>
        <taxon>Bacteroidota</taxon>
        <taxon>Bacteroidia</taxon>
        <taxon>Bacteroidales</taxon>
        <taxon>Rikenellaceae</taxon>
        <taxon>Acetobacteroides</taxon>
    </lineage>
</organism>
<dbReference type="EMBL" id="SLWB01000009">
    <property type="protein sequence ID" value="TCN66390.1"/>
    <property type="molecule type" value="Genomic_DNA"/>
</dbReference>
<dbReference type="PANTHER" id="PTHR30469:SF20">
    <property type="entry name" value="EFFLUX RND TRANSPORTER PERIPLASMIC ADAPTOR SUBUNIT"/>
    <property type="match status" value="1"/>
</dbReference>
<dbReference type="OrthoDB" id="9784685at2"/>
<dbReference type="GO" id="GO:1990281">
    <property type="term" value="C:efflux pump complex"/>
    <property type="evidence" value="ECO:0007669"/>
    <property type="project" value="TreeGrafter"/>
</dbReference>
<sequence>MQAAVVGLRPNRTWIKAFWCACTVALLSSCGSSEGAKQEEPTSIKVFKIAEVADDAKREFPFISKPNKSTELSFQVSGRLDVFDAHPGKFYRKGEVIAAVDSRDYGVVAMRAKAVYHQAKAEYGRIAALYGKGNISESSFEKAKADLAIAKAAFETAENQVTDTRLRAPFDGYIQTVSAQRYQEVRPMQPIVTFIDMSKLKLEASIPEDVAAAPSSIGKVTARFEAAPNKEYTTSSIEVSKSAMTNNISFLLTALLDNPRGKDELLGGMTGTLSFETHKPTKTGVLAIPQRALCNRPSMGTYVWVVDANSRVKPVKVGVGKLIGGGMVELQSGLNGSETIAITGLNMLTENKQVKIQ</sequence>
<evidence type="ECO:0000313" key="3">
    <source>
        <dbReference type="Proteomes" id="UP000294830"/>
    </source>
</evidence>
<protein>
    <submittedName>
        <fullName evidence="2">RND family efflux transporter MFP subunit</fullName>
    </submittedName>
</protein>
<evidence type="ECO:0000313" key="2">
    <source>
        <dbReference type="EMBL" id="TCN66390.1"/>
    </source>
</evidence>
<dbReference type="GO" id="GO:0015562">
    <property type="term" value="F:efflux transmembrane transporter activity"/>
    <property type="evidence" value="ECO:0007669"/>
    <property type="project" value="TreeGrafter"/>
</dbReference>
<dbReference type="AlphaFoldDB" id="A0A4V2RP65"/>
<evidence type="ECO:0000256" key="1">
    <source>
        <dbReference type="ARBA" id="ARBA00009477"/>
    </source>
</evidence>
<keyword evidence="3" id="KW-1185">Reference proteome</keyword>
<gene>
    <name evidence="2" type="ORF">CLV25_10919</name>
</gene>
<dbReference type="InterPro" id="IPR006143">
    <property type="entry name" value="RND_pump_MFP"/>
</dbReference>